<evidence type="ECO:0000256" key="4">
    <source>
        <dbReference type="ARBA" id="ARBA00011881"/>
    </source>
</evidence>
<dbReference type="SUPFAM" id="SSF51445">
    <property type="entry name" value="(Trans)glycosidases"/>
    <property type="match status" value="1"/>
</dbReference>
<evidence type="ECO:0000256" key="5">
    <source>
        <dbReference type="ARBA" id="ARBA00012761"/>
    </source>
</evidence>
<evidence type="ECO:0000313" key="17">
    <source>
        <dbReference type="Proteomes" id="UP000005408"/>
    </source>
</evidence>
<evidence type="ECO:0000256" key="2">
    <source>
        <dbReference type="ARBA" id="ARBA00004371"/>
    </source>
</evidence>
<comment type="subunit">
    <text evidence="4 12">Homotetramer.</text>
</comment>
<comment type="catalytic activity">
    <reaction evidence="12">
        <text>a beta-D-glucuronoside + H2O = D-glucuronate + an alcohol</text>
        <dbReference type="Rhea" id="RHEA:17633"/>
        <dbReference type="ChEBI" id="CHEBI:15377"/>
        <dbReference type="ChEBI" id="CHEBI:30879"/>
        <dbReference type="ChEBI" id="CHEBI:58720"/>
        <dbReference type="ChEBI" id="CHEBI:83411"/>
        <dbReference type="EC" id="3.2.1.31"/>
    </reaction>
</comment>
<name>A0A8W8JT44_MAGGI</name>
<dbReference type="InterPro" id="IPR006104">
    <property type="entry name" value="Glyco_hydro_2_N"/>
</dbReference>
<evidence type="ECO:0000256" key="1">
    <source>
        <dbReference type="ARBA" id="ARBA00003025"/>
    </source>
</evidence>
<dbReference type="EC" id="3.2.1.31" evidence="5 12"/>
<comment type="similarity">
    <text evidence="3 12">Belongs to the glycosyl hydrolase 2 family.</text>
</comment>
<dbReference type="Gene3D" id="2.60.40.10">
    <property type="entry name" value="Immunoglobulins"/>
    <property type="match status" value="1"/>
</dbReference>
<dbReference type="SUPFAM" id="SSF49785">
    <property type="entry name" value="Galactose-binding domain-like"/>
    <property type="match status" value="1"/>
</dbReference>
<dbReference type="GO" id="GO:0005764">
    <property type="term" value="C:lysosome"/>
    <property type="evidence" value="ECO:0007669"/>
    <property type="project" value="UniProtKB-SubCell"/>
</dbReference>
<dbReference type="EnsemblMetazoa" id="G20384.1">
    <property type="protein sequence ID" value="G20384.1:cds"/>
    <property type="gene ID" value="G20384"/>
</dbReference>
<keyword evidence="7" id="KW-0732">Signal</keyword>
<dbReference type="GO" id="GO:0030246">
    <property type="term" value="F:carbohydrate binding"/>
    <property type="evidence" value="ECO:0007669"/>
    <property type="project" value="TreeGrafter"/>
</dbReference>
<dbReference type="PROSITE" id="PS00719">
    <property type="entry name" value="GLYCOSYL_HYDROL_F2_1"/>
    <property type="match status" value="1"/>
</dbReference>
<evidence type="ECO:0000259" key="13">
    <source>
        <dbReference type="Pfam" id="PF00703"/>
    </source>
</evidence>
<dbReference type="FunFam" id="3.20.20.80:FF:000029">
    <property type="entry name" value="Beta-glucuronidase"/>
    <property type="match status" value="1"/>
</dbReference>
<sequence length="609" mass="69470">MWNFRIDASESRFQGFSEKWYTRPLKQSGPVIPMPVPASYNDITQSKELRDFVGWAWYDNEFYVPPELTTKRVVLRIDSAHYNTIVWVNGQEVMQHFGGHLPFEVELTKYDVQGPNRVTVAINNTLTPTTLPPGTIEYKNDPLKYPKGYFVQNLQMDFFNYAGIHRSVKIYTTPKVYIDDITIVTGIQETNGMVSYTVKSTPASSVQSVHVAILDREGRSVGESGQSQGQITVHNANLWWPYSMVTSANETAYLYTFKVTLTSNSGVTDQYSLPFGIRTVSATSTQLLLNNKPFYCHGVAKHEDADIRGKGLDFPLIAKDFNLLRWLGANCIRTSHYPYAEEIMDQADQQGVVVIDESPGVGIHKGNFGNESLSHHLQVMEEMIQRDKNRPAVIMWSMANEPQSGLPEAEFYFKTISQFVKKMDPTRLVTFVANADYQEEKAAQYNDILCINRYFAWYSDCSHTELINLQLTNDLQAFHSKYSKPVIVTEYGADTIPGLHQDPSFVFTEEFQVEFLTEYHKVFDRLKKEFLVGEMVWNFADFMTLQQITRVVGNKKGLFTRQRQPKMSAHVMRSRYHGLMHSNATQHSYAQGHATVSSKFTPPVVFPVG</sequence>
<keyword evidence="9" id="KW-0325">Glycoprotein</keyword>
<reference evidence="16" key="1">
    <citation type="submission" date="2022-08" db="UniProtKB">
        <authorList>
            <consortium name="EnsemblMetazoa"/>
        </authorList>
    </citation>
    <scope>IDENTIFICATION</scope>
    <source>
        <strain evidence="16">05x7-T-G4-1.051#20</strain>
    </source>
</reference>
<feature type="domain" description="Glycosyl hydrolases family 2 sugar binding" evidence="15">
    <location>
        <begin position="45"/>
        <end position="174"/>
    </location>
</feature>
<keyword evidence="17" id="KW-1185">Reference proteome</keyword>
<keyword evidence="10 12" id="KW-0458">Lysosome</keyword>
<keyword evidence="11 12" id="KW-0326">Glycosidase</keyword>
<dbReference type="InterPro" id="IPR008979">
    <property type="entry name" value="Galactose-bd-like_sf"/>
</dbReference>
<evidence type="ECO:0000313" key="16">
    <source>
        <dbReference type="EnsemblMetazoa" id="G20384.2:cds"/>
    </source>
</evidence>
<dbReference type="InterPro" id="IPR006101">
    <property type="entry name" value="Glyco_hydro_2"/>
</dbReference>
<evidence type="ECO:0000259" key="14">
    <source>
        <dbReference type="Pfam" id="PF02836"/>
    </source>
</evidence>
<evidence type="ECO:0000256" key="11">
    <source>
        <dbReference type="ARBA" id="ARBA00023295"/>
    </source>
</evidence>
<evidence type="ECO:0000259" key="15">
    <source>
        <dbReference type="Pfam" id="PF02837"/>
    </source>
</evidence>
<dbReference type="Gene3D" id="3.20.20.80">
    <property type="entry name" value="Glycosidases"/>
    <property type="match status" value="1"/>
</dbReference>
<dbReference type="SUPFAM" id="SSF49303">
    <property type="entry name" value="beta-Galactosidase/glucuronidase domain"/>
    <property type="match status" value="1"/>
</dbReference>
<evidence type="ECO:0000256" key="9">
    <source>
        <dbReference type="ARBA" id="ARBA00023180"/>
    </source>
</evidence>
<dbReference type="FunFam" id="2.60.40.10:FF:000628">
    <property type="entry name" value="Beta-glucuronidase"/>
    <property type="match status" value="1"/>
</dbReference>
<dbReference type="Gene3D" id="2.60.120.260">
    <property type="entry name" value="Galactose-binding domain-like"/>
    <property type="match status" value="1"/>
</dbReference>
<keyword evidence="8 12" id="KW-0378">Hydrolase</keyword>
<dbReference type="GO" id="GO:0004566">
    <property type="term" value="F:beta-glucuronidase activity"/>
    <property type="evidence" value="ECO:0007669"/>
    <property type="project" value="UniProtKB-EC"/>
</dbReference>
<dbReference type="InterPro" id="IPR036156">
    <property type="entry name" value="Beta-gal/glucu_dom_sf"/>
</dbReference>
<dbReference type="InterPro" id="IPR023232">
    <property type="entry name" value="Glyco_hydro_2_AS"/>
</dbReference>
<dbReference type="PANTHER" id="PTHR10066">
    <property type="entry name" value="BETA-GLUCURONIDASE"/>
    <property type="match status" value="1"/>
</dbReference>
<feature type="domain" description="Glycoside hydrolase family 2 catalytic" evidence="14">
    <location>
        <begin position="283"/>
        <end position="578"/>
    </location>
</feature>
<evidence type="ECO:0000256" key="3">
    <source>
        <dbReference type="ARBA" id="ARBA00007401"/>
    </source>
</evidence>
<dbReference type="InterPro" id="IPR013783">
    <property type="entry name" value="Ig-like_fold"/>
</dbReference>
<dbReference type="InterPro" id="IPR023230">
    <property type="entry name" value="Glyco_hydro_2_CS"/>
</dbReference>
<dbReference type="NCBIfam" id="NF007538">
    <property type="entry name" value="PRK10150.1"/>
    <property type="match status" value="1"/>
</dbReference>
<dbReference type="FunFam" id="2.60.120.260:FF:000027">
    <property type="entry name" value="Beta-glucuronidase"/>
    <property type="match status" value="1"/>
</dbReference>
<dbReference type="PANTHER" id="PTHR10066:SF67">
    <property type="entry name" value="BETA-GLUCURONIDASE"/>
    <property type="match status" value="1"/>
</dbReference>
<dbReference type="Pfam" id="PF02837">
    <property type="entry name" value="Glyco_hydro_2_N"/>
    <property type="match status" value="1"/>
</dbReference>
<organism evidence="16 17">
    <name type="scientific">Magallana gigas</name>
    <name type="common">Pacific oyster</name>
    <name type="synonym">Crassostrea gigas</name>
    <dbReference type="NCBI Taxonomy" id="29159"/>
    <lineage>
        <taxon>Eukaryota</taxon>
        <taxon>Metazoa</taxon>
        <taxon>Spiralia</taxon>
        <taxon>Lophotrochozoa</taxon>
        <taxon>Mollusca</taxon>
        <taxon>Bivalvia</taxon>
        <taxon>Autobranchia</taxon>
        <taxon>Pteriomorphia</taxon>
        <taxon>Ostreida</taxon>
        <taxon>Ostreoidea</taxon>
        <taxon>Ostreidae</taxon>
        <taxon>Magallana</taxon>
    </lineage>
</organism>
<evidence type="ECO:0000256" key="8">
    <source>
        <dbReference type="ARBA" id="ARBA00022801"/>
    </source>
</evidence>
<dbReference type="Pfam" id="PF00703">
    <property type="entry name" value="Glyco_hydro_2"/>
    <property type="match status" value="1"/>
</dbReference>
<dbReference type="GO" id="GO:0019391">
    <property type="term" value="P:glucuronoside catabolic process"/>
    <property type="evidence" value="ECO:0007669"/>
    <property type="project" value="TreeGrafter"/>
</dbReference>
<dbReference type="PROSITE" id="PS00608">
    <property type="entry name" value="GLYCOSYL_HYDROL_F2_2"/>
    <property type="match status" value="1"/>
</dbReference>
<comment type="subcellular location">
    <subcellularLocation>
        <location evidence="2">Lysosome</location>
    </subcellularLocation>
</comment>
<dbReference type="PRINTS" id="PR00132">
    <property type="entry name" value="GLHYDRLASE2"/>
</dbReference>
<evidence type="ECO:0000256" key="6">
    <source>
        <dbReference type="ARBA" id="ARBA00016205"/>
    </source>
</evidence>
<comment type="activity regulation">
    <text evidence="12">Inhibited by L-aspartic acid.</text>
</comment>
<protein>
    <recommendedName>
        <fullName evidence="6 12">Beta-glucuronidase</fullName>
        <ecNumber evidence="5 12">3.2.1.31</ecNumber>
    </recommendedName>
</protein>
<dbReference type="Proteomes" id="UP000005408">
    <property type="component" value="Unassembled WGS sequence"/>
</dbReference>
<feature type="domain" description="Glycoside hydrolase family 2 immunoglobulin-like beta-sandwich" evidence="13">
    <location>
        <begin position="176"/>
        <end position="278"/>
    </location>
</feature>
<evidence type="ECO:0000256" key="12">
    <source>
        <dbReference type="RuleBase" id="RU361154"/>
    </source>
</evidence>
<dbReference type="AlphaFoldDB" id="A0A8W8JT44"/>
<evidence type="ECO:0000256" key="10">
    <source>
        <dbReference type="ARBA" id="ARBA00023228"/>
    </source>
</evidence>
<comment type="function">
    <text evidence="1 12">Plays an important role in the degradation of dermatan and keratan sulfates.</text>
</comment>
<dbReference type="Pfam" id="PF02836">
    <property type="entry name" value="Glyco_hydro_2_C"/>
    <property type="match status" value="1"/>
</dbReference>
<dbReference type="InterPro" id="IPR006103">
    <property type="entry name" value="Glyco_hydro_2_cat"/>
</dbReference>
<dbReference type="InterPro" id="IPR017853">
    <property type="entry name" value="GH"/>
</dbReference>
<dbReference type="GO" id="GO:0005975">
    <property type="term" value="P:carbohydrate metabolic process"/>
    <property type="evidence" value="ECO:0007669"/>
    <property type="project" value="InterPro"/>
</dbReference>
<dbReference type="GO" id="GO:0005615">
    <property type="term" value="C:extracellular space"/>
    <property type="evidence" value="ECO:0007669"/>
    <property type="project" value="TreeGrafter"/>
</dbReference>
<dbReference type="EnsemblMetazoa" id="G20384.2">
    <property type="protein sequence ID" value="G20384.2:cds"/>
    <property type="gene ID" value="G20384"/>
</dbReference>
<proteinExistence type="inferred from homology"/>
<evidence type="ECO:0000256" key="7">
    <source>
        <dbReference type="ARBA" id="ARBA00022729"/>
    </source>
</evidence>
<accession>A0A8W8JT44</accession>
<dbReference type="InterPro" id="IPR006102">
    <property type="entry name" value="Ig-like_GH2"/>
</dbReference>